<evidence type="ECO:0000313" key="4">
    <source>
        <dbReference type="EMBL" id="CAE7239722.1"/>
    </source>
</evidence>
<gene>
    <name evidence="4" type="primary">RE2</name>
    <name evidence="4" type="ORF">SNAT2548_LOCUS10669</name>
</gene>
<evidence type="ECO:0000259" key="3">
    <source>
        <dbReference type="PROSITE" id="PS51471"/>
    </source>
</evidence>
<dbReference type="InterPro" id="IPR012337">
    <property type="entry name" value="RNaseH-like_sf"/>
</dbReference>
<feature type="compositionally biased region" description="Basic and acidic residues" evidence="1">
    <location>
        <begin position="128"/>
        <end position="138"/>
    </location>
</feature>
<dbReference type="InterPro" id="IPR001584">
    <property type="entry name" value="Integrase_cat-core"/>
</dbReference>
<organism evidence="4 5">
    <name type="scientific">Symbiodinium natans</name>
    <dbReference type="NCBI Taxonomy" id="878477"/>
    <lineage>
        <taxon>Eukaryota</taxon>
        <taxon>Sar</taxon>
        <taxon>Alveolata</taxon>
        <taxon>Dinophyceae</taxon>
        <taxon>Suessiales</taxon>
        <taxon>Symbiodiniaceae</taxon>
        <taxon>Symbiodinium</taxon>
    </lineage>
</organism>
<sequence>MAAASEPSGQVHDDVLDGQPPPGFESEDRRSDAPERPPEPSFRYSSRKDDSETGSSRDTGANGDPADRIRSNTTPSEWDDSRWGWGRSQETHSWGEEWERPGEQQSRQTDAWGRRASWETGISFNSGGDDRQAWRPEDPWSQGRDPWSTGKNDGWHGWAADDGAWRVPRADPQADGRAGHGRGNDHAEDQRGQWVSWKADCGRPTWPGDFDAGFRAYEERGGGHRPAGRASEKLNVPSFTGEDIEDLGGSARSYLRQVEAWRRMTYLSTSQQGLVLYQNLGGKAWIAAEELSVKTLASDKGVDYLIAWINARFLDLEVARIGRAFSDFFRRLRRKPNQTIREYNTEYDRLHARLREVGCSLPEECAAWLYLDRMQLEEAQELNLLASVGNCYSLHRLQQAAVLHDRGQRKPWEGNRPRKPHSAHITDNADGGLGDDGSRSGSELEDGVPEDVAIAYATYQSAKEKYKEQTKARGYQGDRGEKSKQKGGDMSREEKVKLMKSRSFCSSCGKKGHWHRDPECPNHGRGVREVEVCHHVPAEVFALKYEGTGLVGITDTACAKSVAGTSWLQAYSDQIEKIHKKPELVRESEAFRFGTGKIHHSSFHVVISFKLGAKVVELKTSIINGDVPLLLSKGALAQMGMVFDVAANCADFGAVGLKAFELITTSSGHPAIPIVPASPAQSAVRLVISDHDPSSNGQYTAFAVSAFSTLRPKPDPTTTSDSVQCFPTDSKVQQYRIFYDKKLSTEVKELLTQDRLPAQSFIAWWGQTKITSDFWLEGEFAWHRMMHRKLLSRCSGLAEVLLPSIACHALLPLIRIVMNAPCPPTSRPPAINKMSKTQLLAECNRLGLVVHHGWSCPEIKAVIMEDRMNKAESEPGYIMKSIAKLNLPELKQKADSLNVQYPSNVTKGALLRLVRESLNTPATELMQIGKFRGYEFGEIPDSYGSWALKEIKMSSNAHPELVRYARWWEENQKKRYSGRSKTSVQIGGCCGRDDPTTHSGHFISQEDLRRGLEKQSINYACQAANAHEADAFEGALAEGDFSFVKLKQLLRGIGISEKNNGRPGLHGHEGVPMKYHTFGLFSHGGVFGVTNNTKNYSSVVKYVNAFGRHHLGPKAEWTSVTLTHDAGAEVHHDYNNLRDTSSYVVSLGQDAGGGLWVEDRKVKEEDIEHGTVKWRRLPNGRWLPGRIVDTKENFYELDPFLKHAVEPWTGTRWSLVFHTTRNFVKIGRELRSFLKGCGFPLPGRVNSTHKTDLVIDDEKSKKPGKVTRRTIFNNAAKISVMIATLISAATSYMATYTLPEVEAAPIVIFEIGSTEATEEAVALGKDVFEPMDWETFASPEGKGTAHHIIHGASPKELKVALGGKPDSCNEALLELIEQQLHEGGAVVVEGETSDSLFLDEKFQGILENHTQYVTQSDLAKQVVMYKSRPDRLPVRGQNRVHHVCAVEQVQQHRQGRDEVVMDGSGIVFGEGTPPRVASALRRLHQNLGHPRQADLIRHLRLAGCDNEILKGARSLRCQVCDANVAPRIARPSVVPQLCDWNDTVGVDIFYAHDIDDKKHTFLSVVDYGTTLHQVVRVDGQSSDDIEGKFNELWILPFGPPKVVVADLDGGVQGAIGRLCEWHNIGMRSIAAQSHWQAGMVERQQAWWKNIWEKLVYQLSIGEEEVDIAVPIVNGAKNDLRRRCGHSPSQWVFGRAPRLPEDLQDPDGGNFVTWDVSEDSRFQRQSAMRAAARVAFHQSQVDSRLRKALLQRTRTTPRPIEIGESVHFWHKPKNRRRGQWTGPAVVVGKEGNNYWISNNGRAQQEVEKLLEYDPDGDEAFEDDDDLISDYVPDDLEMADPDDEGPVLEPGLEEQPSPLPSRRLKRKTAVAELETAEHEAMMLRSDLTRRGVEKRKEKELKWNEIPQEVHDKFLHAERVQWEEHLSYDALQPLTTAESERARQQVPAERILRCRWAYKDKNYSKRREGGGDIPWKCKSRLVIAGHTDPDLGSEFLSTDAPTLSRCGLACLLQLAACGLGDSDPWSLSAGDIKCAFLTGSYLTRELYMHQPKTGFPGMLPGQLVKIKKNVFGLATSPHEWWGDLQEGFKGCSIVDEAGRELRFDQCALDPCIFVLREWKDGHFTGPPAAYVGCHVDDLLVVAPRSLKKKIEEALSAAFPIDSWEEDAFEFLGALITVHSDKVTVSQEKYAATRLFNLDIPIKAKDEDEADKELQSDNRSLIGALSWLSAQSRPDLTCSVSMAQQLQKSPTIGDLRFTNAIAAKAQQFKQHGLIFKPIQRDRMMFVVFHDAAWANVLEFDPQEDYYVLTAEDNLAGLQDEGPYKNKEEGRKAKKGNSRVASQIGVLVTFVDKGSLNGNPGNFSIADWKSRAGQRACAEGLETGQYIRSMWESLISGELVTVENAITPILCLSDCRSLYDHLNKQGVPRVPTDKRLAVDLAALRQALRSEMWSEDLPIGWIPGSTQKGDILTKPQSPAEWWEGMQQPLVLPLAHGRGGALIGNRPKKTEGIWSEWKRKGRHASHPRVEAMGRRGFDNRNNKHVMELLVPSHLVLLQPGESKRINLHYGGHESFEVPGFWSSGDAAGVSLCTAPPLNLVGQLADLNCVEHLKARAFLAGDDVSNMGTMTDAPPRKKKGDAAEQNWDILSASLTDPSRYRVDAANKKDVSRLLAVAFSTGGVPSNFAENYHFKLAMKTLQEMLVGSAPWKPPGRKDLAKMRPLESAAAVHDTSVWMASVRHLTLAVDGRKMAEGRFKESMLNTAVALSVAGLEAQFWLLELTWKAVWAT</sequence>
<feature type="region of interest" description="Disordered" evidence="1">
    <location>
        <begin position="1833"/>
        <end position="1859"/>
    </location>
</feature>
<protein>
    <submittedName>
        <fullName evidence="4">RE2 protein</fullName>
    </submittedName>
</protein>
<feature type="compositionally biased region" description="Acidic residues" evidence="1">
    <location>
        <begin position="1833"/>
        <end position="1844"/>
    </location>
</feature>
<dbReference type="Pfam" id="PF07727">
    <property type="entry name" value="RVT_2"/>
    <property type="match status" value="1"/>
</dbReference>
<name>A0A812L3Y5_9DINO</name>
<keyword evidence="5" id="KW-1185">Reference proteome</keyword>
<feature type="compositionally biased region" description="Basic and acidic residues" evidence="1">
    <location>
        <begin position="168"/>
        <end position="191"/>
    </location>
</feature>
<reference evidence="4" key="1">
    <citation type="submission" date="2021-02" db="EMBL/GenBank/DDBJ databases">
        <authorList>
            <person name="Dougan E. K."/>
            <person name="Rhodes N."/>
            <person name="Thang M."/>
            <person name="Chan C."/>
        </authorList>
    </citation>
    <scope>NUCLEOTIDE SEQUENCE</scope>
</reference>
<dbReference type="Gene3D" id="3.30.420.10">
    <property type="entry name" value="Ribonuclease H-like superfamily/Ribonuclease H"/>
    <property type="match status" value="1"/>
</dbReference>
<feature type="region of interest" description="Disordered" evidence="1">
    <location>
        <begin position="467"/>
        <end position="495"/>
    </location>
</feature>
<accession>A0A812L3Y5</accession>
<dbReference type="GO" id="GO:0015074">
    <property type="term" value="P:DNA integration"/>
    <property type="evidence" value="ECO:0007669"/>
    <property type="project" value="InterPro"/>
</dbReference>
<feature type="domain" description="Integrase catalytic" evidence="2">
    <location>
        <begin position="1527"/>
        <end position="1695"/>
    </location>
</feature>
<feature type="compositionally biased region" description="Basic and acidic residues" evidence="1">
    <location>
        <begin position="89"/>
        <end position="102"/>
    </location>
</feature>
<dbReference type="InterPro" id="IPR005123">
    <property type="entry name" value="Oxoglu/Fe-dep_dioxygenase_dom"/>
</dbReference>
<comment type="caution">
    <text evidence="4">The sequence shown here is derived from an EMBL/GenBank/DDBJ whole genome shotgun (WGS) entry which is preliminary data.</text>
</comment>
<evidence type="ECO:0000256" key="1">
    <source>
        <dbReference type="SAM" id="MobiDB-lite"/>
    </source>
</evidence>
<feature type="compositionally biased region" description="Basic and acidic residues" evidence="1">
    <location>
        <begin position="405"/>
        <end position="416"/>
    </location>
</feature>
<feature type="domain" description="Fe2OG dioxygenase" evidence="3">
    <location>
        <begin position="1093"/>
        <end position="1221"/>
    </location>
</feature>
<feature type="region of interest" description="Disordered" evidence="1">
    <location>
        <begin position="1"/>
        <end position="191"/>
    </location>
</feature>
<evidence type="ECO:0000313" key="5">
    <source>
        <dbReference type="Proteomes" id="UP000604046"/>
    </source>
</evidence>
<feature type="compositionally biased region" description="Basic and acidic residues" evidence="1">
    <location>
        <begin position="26"/>
        <end position="38"/>
    </location>
</feature>
<feature type="region of interest" description="Disordered" evidence="1">
    <location>
        <begin position="405"/>
        <end position="447"/>
    </location>
</feature>
<dbReference type="GO" id="GO:0003676">
    <property type="term" value="F:nucleic acid binding"/>
    <property type="evidence" value="ECO:0007669"/>
    <property type="project" value="InterPro"/>
</dbReference>
<dbReference type="EMBL" id="CAJNDS010000891">
    <property type="protein sequence ID" value="CAE7239722.1"/>
    <property type="molecule type" value="Genomic_DNA"/>
</dbReference>
<evidence type="ECO:0000259" key="2">
    <source>
        <dbReference type="PROSITE" id="PS50994"/>
    </source>
</evidence>
<dbReference type="PROSITE" id="PS51471">
    <property type="entry name" value="FE2OG_OXY"/>
    <property type="match status" value="1"/>
</dbReference>
<dbReference type="InterPro" id="IPR036397">
    <property type="entry name" value="RNaseH_sf"/>
</dbReference>
<dbReference type="Proteomes" id="UP000604046">
    <property type="component" value="Unassembled WGS sequence"/>
</dbReference>
<dbReference type="OrthoDB" id="10058978at2759"/>
<dbReference type="PROSITE" id="PS50994">
    <property type="entry name" value="INTEGRASE"/>
    <property type="match status" value="1"/>
</dbReference>
<dbReference type="SUPFAM" id="SSF53098">
    <property type="entry name" value="Ribonuclease H-like"/>
    <property type="match status" value="1"/>
</dbReference>
<proteinExistence type="predicted"/>
<dbReference type="InterPro" id="IPR013103">
    <property type="entry name" value="RVT_2"/>
</dbReference>